<keyword evidence="7" id="KW-0418">Kinase</keyword>
<feature type="domain" description="NAF" evidence="15">
    <location>
        <begin position="306"/>
        <end position="330"/>
    </location>
</feature>
<evidence type="ECO:0000256" key="8">
    <source>
        <dbReference type="ARBA" id="ARBA00022840"/>
    </source>
</evidence>
<reference evidence="17" key="1">
    <citation type="submission" date="2025-08" db="UniProtKB">
        <authorList>
            <consortium name="RefSeq"/>
        </authorList>
    </citation>
    <scope>IDENTIFICATION</scope>
    <source>
        <tissue evidence="17">Fruit stalk</tissue>
    </source>
</reference>
<dbReference type="FunFam" id="3.30.310.80:FF:000002">
    <property type="entry name" value="Non-specific serine/threonine protein kinase"/>
    <property type="match status" value="1"/>
</dbReference>
<feature type="binding site" evidence="12">
    <location>
        <position position="47"/>
    </location>
    <ligand>
        <name>ATP</name>
        <dbReference type="ChEBI" id="CHEBI:30616"/>
    </ligand>
</feature>
<dbReference type="GO" id="GO:0005524">
    <property type="term" value="F:ATP binding"/>
    <property type="evidence" value="ECO:0007669"/>
    <property type="project" value="UniProtKB-UniRule"/>
</dbReference>
<dbReference type="InterPro" id="IPR018451">
    <property type="entry name" value="NAF/FISL_domain"/>
</dbReference>
<dbReference type="PANTHER" id="PTHR43895:SF114">
    <property type="entry name" value="NON-SPECIFIC SERINE_THREONINE PROTEIN KINASE"/>
    <property type="match status" value="1"/>
</dbReference>
<comment type="cofactor">
    <cofactor evidence="1">
        <name>Mn(2+)</name>
        <dbReference type="ChEBI" id="CHEBI:29035"/>
    </cofactor>
</comment>
<dbReference type="Pfam" id="PF00069">
    <property type="entry name" value="Pkinase"/>
    <property type="match status" value="1"/>
</dbReference>
<dbReference type="GO" id="GO:0004674">
    <property type="term" value="F:protein serine/threonine kinase activity"/>
    <property type="evidence" value="ECO:0007669"/>
    <property type="project" value="UniProtKB-KW"/>
</dbReference>
<accession>A0A6P5XGG2</accession>
<dbReference type="InterPro" id="IPR017441">
    <property type="entry name" value="Protein_kinase_ATP_BS"/>
</dbReference>
<evidence type="ECO:0000256" key="6">
    <source>
        <dbReference type="ARBA" id="ARBA00022741"/>
    </source>
</evidence>
<dbReference type="Pfam" id="PF03822">
    <property type="entry name" value="NAF"/>
    <property type="match status" value="1"/>
</dbReference>
<evidence type="ECO:0000256" key="7">
    <source>
        <dbReference type="ARBA" id="ARBA00022777"/>
    </source>
</evidence>
<evidence type="ECO:0000256" key="2">
    <source>
        <dbReference type="ARBA" id="ARBA00006234"/>
    </source>
</evidence>
<keyword evidence="6 12" id="KW-0547">Nucleotide-binding</keyword>
<comment type="catalytic activity">
    <reaction evidence="11">
        <text>L-seryl-[protein] + ATP = O-phospho-L-seryl-[protein] + ADP + H(+)</text>
        <dbReference type="Rhea" id="RHEA:17989"/>
        <dbReference type="Rhea" id="RHEA-COMP:9863"/>
        <dbReference type="Rhea" id="RHEA-COMP:11604"/>
        <dbReference type="ChEBI" id="CHEBI:15378"/>
        <dbReference type="ChEBI" id="CHEBI:29999"/>
        <dbReference type="ChEBI" id="CHEBI:30616"/>
        <dbReference type="ChEBI" id="CHEBI:83421"/>
        <dbReference type="ChEBI" id="CHEBI:456216"/>
        <dbReference type="EC" id="2.7.11.1"/>
    </reaction>
</comment>
<keyword evidence="4 13" id="KW-0723">Serine/threonine-protein kinase</keyword>
<evidence type="ECO:0000256" key="12">
    <source>
        <dbReference type="PROSITE-ProRule" id="PRU10141"/>
    </source>
</evidence>
<dbReference type="Proteomes" id="UP000515121">
    <property type="component" value="Unplaced"/>
</dbReference>
<keyword evidence="16" id="KW-1185">Reference proteome</keyword>
<evidence type="ECO:0000256" key="11">
    <source>
        <dbReference type="ARBA" id="ARBA00048679"/>
    </source>
</evidence>
<proteinExistence type="inferred from homology"/>
<dbReference type="PROSITE" id="PS50011">
    <property type="entry name" value="PROTEIN_KINASE_DOM"/>
    <property type="match status" value="1"/>
</dbReference>
<protein>
    <recommendedName>
        <fullName evidence="3">non-specific serine/threonine protein kinase</fullName>
        <ecNumber evidence="3">2.7.11.1</ecNumber>
    </recommendedName>
</protein>
<dbReference type="PROSITE" id="PS00107">
    <property type="entry name" value="PROTEIN_KINASE_ATP"/>
    <property type="match status" value="1"/>
</dbReference>
<dbReference type="Gene3D" id="3.30.310.80">
    <property type="entry name" value="Kinase associated domain 1, KA1"/>
    <property type="match status" value="1"/>
</dbReference>
<dbReference type="FunFam" id="3.30.200.20:FF:000096">
    <property type="entry name" value="Non-specific serine/threonine protein kinase"/>
    <property type="match status" value="1"/>
</dbReference>
<evidence type="ECO:0000256" key="9">
    <source>
        <dbReference type="ARBA" id="ARBA00023211"/>
    </source>
</evidence>
<dbReference type="PROSITE" id="PS00108">
    <property type="entry name" value="PROTEIN_KINASE_ST"/>
    <property type="match status" value="1"/>
</dbReference>
<evidence type="ECO:0000256" key="4">
    <source>
        <dbReference type="ARBA" id="ARBA00022527"/>
    </source>
</evidence>
<comment type="catalytic activity">
    <reaction evidence="10">
        <text>L-threonyl-[protein] + ATP = O-phospho-L-threonyl-[protein] + ADP + H(+)</text>
        <dbReference type="Rhea" id="RHEA:46608"/>
        <dbReference type="Rhea" id="RHEA-COMP:11060"/>
        <dbReference type="Rhea" id="RHEA-COMP:11605"/>
        <dbReference type="ChEBI" id="CHEBI:15378"/>
        <dbReference type="ChEBI" id="CHEBI:30013"/>
        <dbReference type="ChEBI" id="CHEBI:30616"/>
        <dbReference type="ChEBI" id="CHEBI:61977"/>
        <dbReference type="ChEBI" id="CHEBI:456216"/>
        <dbReference type="EC" id="2.7.11.1"/>
    </reaction>
</comment>
<dbReference type="SUPFAM" id="SSF56112">
    <property type="entry name" value="Protein kinase-like (PK-like)"/>
    <property type="match status" value="1"/>
</dbReference>
<dbReference type="FunFam" id="1.10.510.10:FF:000279">
    <property type="entry name" value="Non-specific serine/threonine protein kinase"/>
    <property type="match status" value="1"/>
</dbReference>
<evidence type="ECO:0000313" key="17">
    <source>
        <dbReference type="RefSeq" id="XP_022727429.1"/>
    </source>
</evidence>
<dbReference type="CDD" id="cd12195">
    <property type="entry name" value="CIPK_C"/>
    <property type="match status" value="1"/>
</dbReference>
<organism evidence="16 17">
    <name type="scientific">Durio zibethinus</name>
    <name type="common">Durian</name>
    <dbReference type="NCBI Taxonomy" id="66656"/>
    <lineage>
        <taxon>Eukaryota</taxon>
        <taxon>Viridiplantae</taxon>
        <taxon>Streptophyta</taxon>
        <taxon>Embryophyta</taxon>
        <taxon>Tracheophyta</taxon>
        <taxon>Spermatophyta</taxon>
        <taxon>Magnoliopsida</taxon>
        <taxon>eudicotyledons</taxon>
        <taxon>Gunneridae</taxon>
        <taxon>Pentapetalae</taxon>
        <taxon>rosids</taxon>
        <taxon>malvids</taxon>
        <taxon>Malvales</taxon>
        <taxon>Malvaceae</taxon>
        <taxon>Helicteroideae</taxon>
        <taxon>Durio</taxon>
    </lineage>
</organism>
<dbReference type="PROSITE" id="PS50816">
    <property type="entry name" value="NAF"/>
    <property type="match status" value="1"/>
</dbReference>
<dbReference type="GO" id="GO:0007165">
    <property type="term" value="P:signal transduction"/>
    <property type="evidence" value="ECO:0007669"/>
    <property type="project" value="InterPro"/>
</dbReference>
<dbReference type="SMART" id="SM00220">
    <property type="entry name" value="S_TKc"/>
    <property type="match status" value="1"/>
</dbReference>
<evidence type="ECO:0000256" key="3">
    <source>
        <dbReference type="ARBA" id="ARBA00012513"/>
    </source>
</evidence>
<dbReference type="AlphaFoldDB" id="A0A6P5XGG2"/>
<evidence type="ECO:0000313" key="16">
    <source>
        <dbReference type="Proteomes" id="UP000515121"/>
    </source>
</evidence>
<keyword evidence="5" id="KW-0808">Transferase</keyword>
<evidence type="ECO:0000256" key="10">
    <source>
        <dbReference type="ARBA" id="ARBA00047899"/>
    </source>
</evidence>
<feature type="domain" description="Protein kinase" evidence="14">
    <location>
        <begin position="9"/>
        <end position="262"/>
    </location>
</feature>
<keyword evidence="9" id="KW-0464">Manganese</keyword>
<evidence type="ECO:0000259" key="15">
    <source>
        <dbReference type="PROSITE" id="PS50816"/>
    </source>
</evidence>
<evidence type="ECO:0000256" key="13">
    <source>
        <dbReference type="RuleBase" id="RU000304"/>
    </source>
</evidence>
<dbReference type="InterPro" id="IPR008271">
    <property type="entry name" value="Ser/Thr_kinase_AS"/>
</dbReference>
<dbReference type="EC" id="2.7.11.1" evidence="3"/>
<dbReference type="Gene3D" id="1.10.510.10">
    <property type="entry name" value="Transferase(Phosphotransferase) domain 1"/>
    <property type="match status" value="1"/>
</dbReference>
<evidence type="ECO:0000259" key="14">
    <source>
        <dbReference type="PROSITE" id="PS50011"/>
    </source>
</evidence>
<evidence type="ECO:0000256" key="1">
    <source>
        <dbReference type="ARBA" id="ARBA00001936"/>
    </source>
</evidence>
<name>A0A6P5XGG2_DURZI</name>
<comment type="similarity">
    <text evidence="2">Belongs to the protein kinase superfamily. CAMK Ser/Thr protein kinase family. SNF1 subfamily.</text>
</comment>
<keyword evidence="8 12" id="KW-0067">ATP-binding</keyword>
<dbReference type="GeneID" id="111283154"/>
<sequence length="449" mass="50821">MVVRKVGKYEIGRTIGEGTFAKVKFAQNTETGESVAMKVLDRSTIIKHKMVDQIKREISIMKLVRHPYVVRLHEVIASRTKIYIILEFITGGELFDKIVHNGRLSEAEARRFFQQLIDGVEYCHSKGVYHRDLKPENLLLDSEGNLKISDFGLSALPEQGGSLLRTTCGTPNYVAPEVLSHKGYDGAVADVWSCGVILYVLMAGYLPFDELDLTTLYSKIERAEFSCPSWFPVGAKSLIHRILDPNPQTRITIEQIRSNEWFKKSFVPVKLLEYEDINLDDVNAVFDDPGVDKEERGNEPSGNEDMGPLTLNAFDLFILSQGLNLATLFDRGKDSMKYETRFVSQKPAKVVLSSMEVVAQSMGYKTHIRNYKMRVEGLSANKTSHFSVILEVFKVAPTFFMVDIQKAAGDAAEYLKFYKTFCGNLEDIIWKPPNESSKSRITKSKSKRR</sequence>
<dbReference type="PANTHER" id="PTHR43895">
    <property type="entry name" value="CALCIUM/CALMODULIN-DEPENDENT PROTEIN KINASE KINASE-RELATED"/>
    <property type="match status" value="1"/>
</dbReference>
<dbReference type="RefSeq" id="XP_022727429.1">
    <property type="nucleotide sequence ID" value="XM_022871694.1"/>
</dbReference>
<evidence type="ECO:0000256" key="5">
    <source>
        <dbReference type="ARBA" id="ARBA00022679"/>
    </source>
</evidence>
<dbReference type="InterPro" id="IPR004041">
    <property type="entry name" value="NAF_dom"/>
</dbReference>
<gene>
    <name evidence="17" type="primary">LOC111283154</name>
</gene>
<dbReference type="InterPro" id="IPR000719">
    <property type="entry name" value="Prot_kinase_dom"/>
</dbReference>
<dbReference type="InterPro" id="IPR011009">
    <property type="entry name" value="Kinase-like_dom_sf"/>
</dbReference>